<dbReference type="RefSeq" id="WP_072578409.1">
    <property type="nucleotide sequence ID" value="NZ_CP016020.1"/>
</dbReference>
<keyword evidence="5" id="KW-0663">Pyridoxal phosphate</keyword>
<proteinExistence type="inferred from homology"/>
<dbReference type="CDD" id="cd00609">
    <property type="entry name" value="AAT_like"/>
    <property type="match status" value="1"/>
</dbReference>
<dbReference type="STRING" id="1547283.A9C19_01975"/>
<gene>
    <name evidence="7" type="ORF">A9C19_01975</name>
</gene>
<evidence type="ECO:0000313" key="7">
    <source>
        <dbReference type="EMBL" id="APH03620.1"/>
    </source>
</evidence>
<reference evidence="7 8" key="1">
    <citation type="journal article" date="2016" name="Sci. Rep.">
        <title>Complete genome sequence and transcriptomic analysis of a novel marine strain Bacillus weihaiensis reveals the mechanism of brown algae degradation.</title>
        <authorList>
            <person name="Zhu Y."/>
            <person name="Chen P."/>
            <person name="Bao Y."/>
            <person name="Men Y."/>
            <person name="Zeng Y."/>
            <person name="Yang J."/>
            <person name="Sun J."/>
            <person name="Sun Y."/>
        </authorList>
    </citation>
    <scope>NUCLEOTIDE SEQUENCE [LARGE SCALE GENOMIC DNA]</scope>
    <source>
        <strain evidence="7 8">Alg07</strain>
    </source>
</reference>
<evidence type="ECO:0000256" key="2">
    <source>
        <dbReference type="ARBA" id="ARBA00007441"/>
    </source>
</evidence>
<dbReference type="PANTHER" id="PTHR46383:SF1">
    <property type="entry name" value="ASPARTATE AMINOTRANSFERASE"/>
    <property type="match status" value="1"/>
</dbReference>
<dbReference type="Proteomes" id="UP000181936">
    <property type="component" value="Chromosome"/>
</dbReference>
<dbReference type="InterPro" id="IPR015424">
    <property type="entry name" value="PyrdxlP-dep_Trfase"/>
</dbReference>
<comment type="similarity">
    <text evidence="2">Belongs to the class-I pyridoxal-phosphate-dependent aminotransferase family.</text>
</comment>
<dbReference type="GO" id="GO:0030170">
    <property type="term" value="F:pyridoxal phosphate binding"/>
    <property type="evidence" value="ECO:0007669"/>
    <property type="project" value="InterPro"/>
</dbReference>
<evidence type="ECO:0000259" key="6">
    <source>
        <dbReference type="Pfam" id="PF00155"/>
    </source>
</evidence>
<evidence type="ECO:0000256" key="3">
    <source>
        <dbReference type="ARBA" id="ARBA00022576"/>
    </source>
</evidence>
<dbReference type="InterPro" id="IPR015421">
    <property type="entry name" value="PyrdxlP-dep_Trfase_major"/>
</dbReference>
<keyword evidence="3" id="KW-0032">Aminotransferase</keyword>
<protein>
    <recommendedName>
        <fullName evidence="6">Aminotransferase class I/classII large domain-containing protein</fullName>
    </recommendedName>
</protein>
<sequence length="430" mass="47995">MNELAQALNSALKADNEYVYDMLSPLGKEMFYPKGILSQSAEAGKKATKFNATIGIATENNQPMHFQHIQDLFGDRVAPKDLFPYAPPQGKETLRSEWKKKILKDNPSLDGAIIGNPIVTNALTHGLSIAADLFTEEGTPVILPDKYWGNYNLTFKTRRGATVATYPLFNEKNGFNVEGLKETIAANKEAGKVVVVLNFPNNPTGYTPLEDEAKEIVAVLTEAAEEGLNIVTLIDDAYFGLFYEDSMKESIFSLLADAHPRVLPVKIDGATKENYVWGFRVGFITFASRSEAVLNSLEQKTKGLIRGTISSSSHPSQSIILQSLQSNEFDVEKDEKFALMKRRADKTKEVLNKEEYQKYWTYYPFNSGYFMCLKLHTIDAEQLRLHLLDKYGVGTISINPTDLRIAFSCVEDEDIEELFDLIAQGAADLA</sequence>
<dbReference type="AlphaFoldDB" id="A0A1L3MMN4"/>
<accession>A0A1L3MMN4</accession>
<dbReference type="KEGG" id="bwh:A9C19_01975"/>
<evidence type="ECO:0000256" key="1">
    <source>
        <dbReference type="ARBA" id="ARBA00001933"/>
    </source>
</evidence>
<dbReference type="PANTHER" id="PTHR46383">
    <property type="entry name" value="ASPARTATE AMINOTRANSFERASE"/>
    <property type="match status" value="1"/>
</dbReference>
<dbReference type="Gene3D" id="3.40.640.10">
    <property type="entry name" value="Type I PLP-dependent aspartate aminotransferase-like (Major domain)"/>
    <property type="match status" value="1"/>
</dbReference>
<dbReference type="Gene3D" id="3.90.1150.10">
    <property type="entry name" value="Aspartate Aminotransferase, domain 1"/>
    <property type="match status" value="1"/>
</dbReference>
<dbReference type="EMBL" id="CP016020">
    <property type="protein sequence ID" value="APH03620.1"/>
    <property type="molecule type" value="Genomic_DNA"/>
</dbReference>
<keyword evidence="4" id="KW-0808">Transferase</keyword>
<evidence type="ECO:0000256" key="5">
    <source>
        <dbReference type="ARBA" id="ARBA00022898"/>
    </source>
</evidence>
<evidence type="ECO:0000256" key="4">
    <source>
        <dbReference type="ARBA" id="ARBA00022679"/>
    </source>
</evidence>
<feature type="domain" description="Aminotransferase class I/classII large" evidence="6">
    <location>
        <begin position="76"/>
        <end position="420"/>
    </location>
</feature>
<dbReference type="OrthoDB" id="9762162at2"/>
<dbReference type="GO" id="GO:0006520">
    <property type="term" value="P:amino acid metabolic process"/>
    <property type="evidence" value="ECO:0007669"/>
    <property type="project" value="InterPro"/>
</dbReference>
<organism evidence="7 8">
    <name type="scientific">Bacillus weihaiensis</name>
    <dbReference type="NCBI Taxonomy" id="1547283"/>
    <lineage>
        <taxon>Bacteria</taxon>
        <taxon>Bacillati</taxon>
        <taxon>Bacillota</taxon>
        <taxon>Bacilli</taxon>
        <taxon>Bacillales</taxon>
        <taxon>Bacillaceae</taxon>
        <taxon>Bacillus</taxon>
    </lineage>
</organism>
<dbReference type="InterPro" id="IPR015422">
    <property type="entry name" value="PyrdxlP-dep_Trfase_small"/>
</dbReference>
<dbReference type="SUPFAM" id="SSF53383">
    <property type="entry name" value="PLP-dependent transferases"/>
    <property type="match status" value="1"/>
</dbReference>
<keyword evidence="8" id="KW-1185">Reference proteome</keyword>
<dbReference type="GO" id="GO:0008483">
    <property type="term" value="F:transaminase activity"/>
    <property type="evidence" value="ECO:0007669"/>
    <property type="project" value="UniProtKB-KW"/>
</dbReference>
<dbReference type="NCBIfam" id="NF006388">
    <property type="entry name" value="PRK08637.1"/>
    <property type="match status" value="1"/>
</dbReference>
<dbReference type="InterPro" id="IPR004839">
    <property type="entry name" value="Aminotransferase_I/II_large"/>
</dbReference>
<evidence type="ECO:0000313" key="8">
    <source>
        <dbReference type="Proteomes" id="UP000181936"/>
    </source>
</evidence>
<dbReference type="Pfam" id="PF00155">
    <property type="entry name" value="Aminotran_1_2"/>
    <property type="match status" value="1"/>
</dbReference>
<dbReference type="InterPro" id="IPR050596">
    <property type="entry name" value="AspAT/PAT-like"/>
</dbReference>
<comment type="cofactor">
    <cofactor evidence="1">
        <name>pyridoxal 5'-phosphate</name>
        <dbReference type="ChEBI" id="CHEBI:597326"/>
    </cofactor>
</comment>
<name>A0A1L3MMN4_9BACI</name>